<dbReference type="AlphaFoldDB" id="A0A9J6B6S5"/>
<evidence type="ECO:0000313" key="1">
    <source>
        <dbReference type="EMBL" id="KAG5632268.1"/>
    </source>
</evidence>
<organism evidence="1 2">
    <name type="scientific">Solanum commersonii</name>
    <name type="common">Commerson's wild potato</name>
    <name type="synonym">Commerson's nightshade</name>
    <dbReference type="NCBI Taxonomy" id="4109"/>
    <lineage>
        <taxon>Eukaryota</taxon>
        <taxon>Viridiplantae</taxon>
        <taxon>Streptophyta</taxon>
        <taxon>Embryophyta</taxon>
        <taxon>Tracheophyta</taxon>
        <taxon>Spermatophyta</taxon>
        <taxon>Magnoliopsida</taxon>
        <taxon>eudicotyledons</taxon>
        <taxon>Gunneridae</taxon>
        <taxon>Pentapetalae</taxon>
        <taxon>asterids</taxon>
        <taxon>lamiids</taxon>
        <taxon>Solanales</taxon>
        <taxon>Solanaceae</taxon>
        <taxon>Solanoideae</taxon>
        <taxon>Solaneae</taxon>
        <taxon>Solanum</taxon>
    </lineage>
</organism>
<keyword evidence="2" id="KW-1185">Reference proteome</keyword>
<evidence type="ECO:0000313" key="2">
    <source>
        <dbReference type="Proteomes" id="UP000824120"/>
    </source>
</evidence>
<protein>
    <submittedName>
        <fullName evidence="1">Uncharacterized protein</fullName>
    </submittedName>
</protein>
<comment type="caution">
    <text evidence="1">The sequence shown here is derived from an EMBL/GenBank/DDBJ whole genome shotgun (WGS) entry which is preliminary data.</text>
</comment>
<proteinExistence type="predicted"/>
<accession>A0A9J6B6S5</accession>
<dbReference type="Proteomes" id="UP000824120">
    <property type="component" value="Chromosome 1"/>
</dbReference>
<reference evidence="1 2" key="1">
    <citation type="submission" date="2020-09" db="EMBL/GenBank/DDBJ databases">
        <title>De no assembly of potato wild relative species, Solanum commersonii.</title>
        <authorList>
            <person name="Cho K."/>
        </authorList>
    </citation>
    <scope>NUCLEOTIDE SEQUENCE [LARGE SCALE GENOMIC DNA]</scope>
    <source>
        <strain evidence="1">LZ3.2</strain>
        <tissue evidence="1">Leaf</tissue>
    </source>
</reference>
<dbReference type="EMBL" id="JACXVP010000001">
    <property type="protein sequence ID" value="KAG5632268.1"/>
    <property type="molecule type" value="Genomic_DNA"/>
</dbReference>
<sequence length="272" mass="31318">MVLDLSVWVDSVHLLKQVVKVRKIDLEDDHALKMRTRKQSLKYIVEVLERRNKLSQIGNSTNEDSDLDVVIIEEESHPDVFIIAEEEKEEERMIMMKADRSKELTISTSYFDPGLESSNDAIQKKILEESMFLKFISPSLLDFDGFKVSNFSAAQNSPIYGEETVWDLIPQSGKATIFEFMWNNIVGDITLEKFIEPLSSSQTPSNQLEELSLCYAFHPQQQVEDTPITDPQRFDFPFVVHHFHSSSCFELLKQKSQIFLPIFILFGASPCE</sequence>
<name>A0A9J6B6S5_SOLCO</name>
<gene>
    <name evidence="1" type="ORF">H5410_003985</name>
</gene>